<dbReference type="EMBL" id="CH473950">
    <property type="protein sequence ID" value="EDM15824.1"/>
    <property type="molecule type" value="Genomic_DNA"/>
</dbReference>
<gene>
    <name evidence="2" type="primary">RGD1359634</name>
    <name evidence="2" type="ORF">rCG_59760</name>
</gene>
<dbReference type="Proteomes" id="UP000234681">
    <property type="component" value="Chromosome 7"/>
</dbReference>
<name>A6HSQ0_RAT</name>
<evidence type="ECO:0000256" key="1">
    <source>
        <dbReference type="SAM" id="MobiDB-lite"/>
    </source>
</evidence>
<feature type="region of interest" description="Disordered" evidence="1">
    <location>
        <begin position="1"/>
        <end position="24"/>
    </location>
</feature>
<dbReference type="AlphaFoldDB" id="A6HSQ0"/>
<organism evidence="2 3">
    <name type="scientific">Rattus norvegicus</name>
    <name type="common">Rat</name>
    <dbReference type="NCBI Taxonomy" id="10116"/>
    <lineage>
        <taxon>Eukaryota</taxon>
        <taxon>Metazoa</taxon>
        <taxon>Chordata</taxon>
        <taxon>Craniata</taxon>
        <taxon>Vertebrata</taxon>
        <taxon>Euteleostomi</taxon>
        <taxon>Mammalia</taxon>
        <taxon>Eutheria</taxon>
        <taxon>Euarchontoglires</taxon>
        <taxon>Glires</taxon>
        <taxon>Rodentia</taxon>
        <taxon>Myomorpha</taxon>
        <taxon>Muroidea</taxon>
        <taxon>Muridae</taxon>
        <taxon>Murinae</taxon>
        <taxon>Rattus</taxon>
    </lineage>
</organism>
<evidence type="ECO:0000313" key="2">
    <source>
        <dbReference type="EMBL" id="EDM15824.1"/>
    </source>
</evidence>
<sequence length="106" mass="11932">MEEPLYPCSATRHPARGALPPRNQLQPSTCLPSWLPTLTSGPPACVKPMGHTVVSNSSLRPPEIWRRRNEDSKISLPLGRTWRNGKRFPTCSKKTQLLSWTGLTNW</sequence>
<reference evidence="2 3" key="1">
    <citation type="submission" date="2005-09" db="EMBL/GenBank/DDBJ databases">
        <authorList>
            <person name="Mural R.J."/>
            <person name="Li P.W."/>
            <person name="Adams M.D."/>
            <person name="Amanatides P.G."/>
            <person name="Baden-Tillson H."/>
            <person name="Barnstead M."/>
            <person name="Chin S.H."/>
            <person name="Dew I."/>
            <person name="Evans C.A."/>
            <person name="Ferriera S."/>
            <person name="Flanigan M."/>
            <person name="Fosler C."/>
            <person name="Glodek A."/>
            <person name="Gu Z."/>
            <person name="Holt R.A."/>
            <person name="Jennings D."/>
            <person name="Kraft C.L."/>
            <person name="Lu F."/>
            <person name="Nguyen T."/>
            <person name="Nusskern D.R."/>
            <person name="Pfannkoch C.M."/>
            <person name="Sitter C."/>
            <person name="Sutton G.G."/>
            <person name="Venter J.C."/>
            <person name="Wang Z."/>
            <person name="Woodage T."/>
            <person name="Zheng X.H."/>
            <person name="Zhong F."/>
        </authorList>
    </citation>
    <scope>NUCLEOTIDE SEQUENCE [LARGE SCALE GENOMIC DNA]</scope>
    <source>
        <strain>BN</strain>
        <strain evidence="3">Sprague-Dawley</strain>
    </source>
</reference>
<evidence type="ECO:0000313" key="3">
    <source>
        <dbReference type="Proteomes" id="UP000234681"/>
    </source>
</evidence>
<proteinExistence type="predicted"/>
<protein>
    <submittedName>
        <fullName evidence="2">Similar to RIKEN cDNA 1700088E04, isoform CRA_c</fullName>
    </submittedName>
</protein>
<accession>A6HSQ0</accession>